<dbReference type="RefSeq" id="WP_194452565.1">
    <property type="nucleotide sequence ID" value="NZ_CP063849.1"/>
</dbReference>
<proteinExistence type="predicted"/>
<dbReference type="AlphaFoldDB" id="A0A7S7SNG9"/>
<sequence length="66" mass="7285">MPRRFDSNIITALCTACAMIAYAYYHTYIAVPATAFWVAAAIISLLPVGYRLVFRKACRNRTPAAG</sequence>
<evidence type="ECO:0000256" key="1">
    <source>
        <dbReference type="SAM" id="Phobius"/>
    </source>
</evidence>
<protein>
    <submittedName>
        <fullName evidence="2">Uncharacterized protein</fullName>
    </submittedName>
</protein>
<feature type="transmembrane region" description="Helical" evidence="1">
    <location>
        <begin position="7"/>
        <end position="25"/>
    </location>
</feature>
<keyword evidence="3" id="KW-1185">Reference proteome</keyword>
<dbReference type="EMBL" id="CP063849">
    <property type="protein sequence ID" value="QOY90908.1"/>
    <property type="molecule type" value="Genomic_DNA"/>
</dbReference>
<evidence type="ECO:0000313" key="2">
    <source>
        <dbReference type="EMBL" id="QOY90908.1"/>
    </source>
</evidence>
<keyword evidence="1" id="KW-1133">Transmembrane helix</keyword>
<reference evidence="2 3" key="1">
    <citation type="submission" date="2020-10" db="EMBL/GenBank/DDBJ databases">
        <title>Complete genome sequence of Paludibaculum fermentans P105T, a facultatively anaerobic acidobacterium capable of dissimilatory Fe(III) reduction.</title>
        <authorList>
            <person name="Dedysh S.N."/>
            <person name="Beletsky A.V."/>
            <person name="Kulichevskaya I.S."/>
            <person name="Mardanov A.V."/>
            <person name="Ravin N.V."/>
        </authorList>
    </citation>
    <scope>NUCLEOTIDE SEQUENCE [LARGE SCALE GENOMIC DNA]</scope>
    <source>
        <strain evidence="2 3">P105</strain>
    </source>
</reference>
<organism evidence="2 3">
    <name type="scientific">Paludibaculum fermentans</name>
    <dbReference type="NCBI Taxonomy" id="1473598"/>
    <lineage>
        <taxon>Bacteria</taxon>
        <taxon>Pseudomonadati</taxon>
        <taxon>Acidobacteriota</taxon>
        <taxon>Terriglobia</taxon>
        <taxon>Bryobacterales</taxon>
        <taxon>Bryobacteraceae</taxon>
        <taxon>Paludibaculum</taxon>
    </lineage>
</organism>
<keyword evidence="1" id="KW-0812">Transmembrane</keyword>
<dbReference type="KEGG" id="pfer:IRI77_13465"/>
<dbReference type="Proteomes" id="UP000593892">
    <property type="component" value="Chromosome"/>
</dbReference>
<gene>
    <name evidence="2" type="ORF">IRI77_13465</name>
</gene>
<accession>A0A7S7SNG9</accession>
<feature type="transmembrane region" description="Helical" evidence="1">
    <location>
        <begin position="31"/>
        <end position="53"/>
    </location>
</feature>
<keyword evidence="1" id="KW-0472">Membrane</keyword>
<evidence type="ECO:0000313" key="3">
    <source>
        <dbReference type="Proteomes" id="UP000593892"/>
    </source>
</evidence>
<name>A0A7S7SNG9_PALFE</name>